<organism evidence="3 4">
    <name type="scientific">Crossiella cryophila</name>
    <dbReference type="NCBI Taxonomy" id="43355"/>
    <lineage>
        <taxon>Bacteria</taxon>
        <taxon>Bacillati</taxon>
        <taxon>Actinomycetota</taxon>
        <taxon>Actinomycetes</taxon>
        <taxon>Pseudonocardiales</taxon>
        <taxon>Pseudonocardiaceae</taxon>
        <taxon>Crossiella</taxon>
    </lineage>
</organism>
<feature type="transmembrane region" description="Helical" evidence="2">
    <location>
        <begin position="66"/>
        <end position="87"/>
    </location>
</feature>
<feature type="transmembrane region" description="Helical" evidence="2">
    <location>
        <begin position="93"/>
        <end position="112"/>
    </location>
</feature>
<protein>
    <submittedName>
        <fullName evidence="3">Uncharacterized protein</fullName>
    </submittedName>
</protein>
<comment type="caution">
    <text evidence="3">The sequence shown here is derived from an EMBL/GenBank/DDBJ whole genome shotgun (WGS) entry which is preliminary data.</text>
</comment>
<evidence type="ECO:0000256" key="2">
    <source>
        <dbReference type="SAM" id="Phobius"/>
    </source>
</evidence>
<keyword evidence="2" id="KW-0812">Transmembrane</keyword>
<reference evidence="3 4" key="1">
    <citation type="submission" date="2020-08" db="EMBL/GenBank/DDBJ databases">
        <title>Sequencing the genomes of 1000 actinobacteria strains.</title>
        <authorList>
            <person name="Klenk H.-P."/>
        </authorList>
    </citation>
    <scope>NUCLEOTIDE SEQUENCE [LARGE SCALE GENOMIC DNA]</scope>
    <source>
        <strain evidence="3 4">DSM 44230</strain>
    </source>
</reference>
<evidence type="ECO:0000256" key="1">
    <source>
        <dbReference type="SAM" id="MobiDB-lite"/>
    </source>
</evidence>
<keyword evidence="2" id="KW-1133">Transmembrane helix</keyword>
<gene>
    <name evidence="3" type="ORF">HNR67_001686</name>
</gene>
<evidence type="ECO:0000313" key="4">
    <source>
        <dbReference type="Proteomes" id="UP000533598"/>
    </source>
</evidence>
<accession>A0A7W7C6S2</accession>
<sequence>MTTPATFPSPAAHSVSTHRHRAGELNPIEERIAEYMHMSLRDQRLLLASLRERSVEFRAFDRRSSLLVYTALVGFTLVAVSVTLHSFNVPRFLASGCAVGALLVLVVVLVGITRRREALLWAAVAAHSLDLDRAEFGRVLNPPRQSGEWLPEPRSAESG</sequence>
<evidence type="ECO:0000313" key="3">
    <source>
        <dbReference type="EMBL" id="MBB4675568.1"/>
    </source>
</evidence>
<dbReference type="EMBL" id="JACHMH010000001">
    <property type="protein sequence ID" value="MBB4675568.1"/>
    <property type="molecule type" value="Genomic_DNA"/>
</dbReference>
<dbReference type="Proteomes" id="UP000533598">
    <property type="component" value="Unassembled WGS sequence"/>
</dbReference>
<proteinExistence type="predicted"/>
<keyword evidence="4" id="KW-1185">Reference proteome</keyword>
<dbReference type="AlphaFoldDB" id="A0A7W7C6S2"/>
<name>A0A7W7C6S2_9PSEU</name>
<keyword evidence="2" id="KW-0472">Membrane</keyword>
<dbReference type="RefSeq" id="WP_185001526.1">
    <property type="nucleotide sequence ID" value="NZ_BAAAUI010000040.1"/>
</dbReference>
<feature type="region of interest" description="Disordered" evidence="1">
    <location>
        <begin position="1"/>
        <end position="20"/>
    </location>
</feature>